<dbReference type="PROSITE" id="PS01166">
    <property type="entry name" value="RNA_POL_BETA"/>
    <property type="match status" value="1"/>
</dbReference>
<comment type="similarity">
    <text evidence="1 9">Belongs to the RNA polymerase beta chain family.</text>
</comment>
<sequence length="819" mass="92100">MVELLRPSLGEAFVIQNQQVALDYIGKRGATVGVTKENRIKYLMKILQKEMLPHVGVGEYCETKKDYYGYIIHRLLLCALGRRAEDDRDHYGNKRRELAGPLVGGLFRTLFRKLTRDVRCVDNGKDVNMQFAIKSLAVSGVRYAPVSMSYTDTTPVLCSIFWTLQVSTSPYLCRVQCPCRCRCFILKYSLATGNWGQPNAAGTQAGVSQVLNRLTYASTLSHLRRLNSPIGSEEKLAKPRQLHNSQWGMICPAETPEGQACGLMKNLALMEISPAVIPQATKVFVNGCWMGIHRDPDKLVTTLRELRRRLSIISLMIPIPPPLDIVITHIINQSLKADVAMIMEGRVQFKPQNICTRSLWSLQSSFFIVDKQRLLKKKKDINALKQEYPEEGGWYALMSKGLIEYIDTEEETTMISMTISDLVQARINPEEAFSDTYTHCEIHPSLILGVCASNIPFPDHNQSAMRKQAMEIYATNYQLRMNAIVAIACYSGYNQEDSVIMNQSSIDRGSYRDEEKKMGTLVKESFGRPDRANTMLDDDGLVPPGTRVSGDDVIIGKTTPISQGQVLRYTRRDHSISLRHSETGIVDRIGDKFSSRHGQKGIVGMTYTEEDMPWTVEGITPDIIINPNAIPSRMTIAHTGIEGDGTPFTDVTTIDNISKALHKCGYQMSGFETMYNGHTGRRLHAMIFLGPTYYQRMKHMVDDKIHSRGRGPVQILTRQPTEGRSRNGGLRFGEMERDCMVAHGTAHLLKERPVDQSDVCRVHVYIPYDCKLPSKMVMAILMGNIVQKSSQSTVNKKQHIAPRMFSKEVKSTTDKKKGA</sequence>
<name>A0A0R0G5J1_SOYBN</name>
<dbReference type="Pfam" id="PF00562">
    <property type="entry name" value="RNA_pol_Rpb2_6"/>
    <property type="match status" value="1"/>
</dbReference>
<feature type="region of interest" description="Disordered" evidence="11">
    <location>
        <begin position="791"/>
        <end position="819"/>
    </location>
</feature>
<keyword evidence="5" id="KW-0479">Metal-binding</keyword>
<dbReference type="Pfam" id="PF04567">
    <property type="entry name" value="RNA_pol_Rpb2_5"/>
    <property type="match status" value="1"/>
</dbReference>
<dbReference type="Gramene" id="KRH10867">
    <property type="protein sequence ID" value="KRH10867"/>
    <property type="gene ID" value="GLYMA_15G073800"/>
</dbReference>
<evidence type="ECO:0000256" key="8">
    <source>
        <dbReference type="ARBA" id="ARBA00048552"/>
    </source>
</evidence>
<dbReference type="Proteomes" id="UP000008827">
    <property type="component" value="Chromosome 15"/>
</dbReference>
<evidence type="ECO:0000259" key="13">
    <source>
        <dbReference type="Pfam" id="PF04560"/>
    </source>
</evidence>
<evidence type="ECO:0000313" key="18">
    <source>
        <dbReference type="EMBL" id="KRH10867.1"/>
    </source>
</evidence>
<evidence type="ECO:0000256" key="6">
    <source>
        <dbReference type="ARBA" id="ARBA00022833"/>
    </source>
</evidence>
<evidence type="ECO:0000256" key="7">
    <source>
        <dbReference type="ARBA" id="ARBA00023163"/>
    </source>
</evidence>
<dbReference type="InterPro" id="IPR037034">
    <property type="entry name" value="RNA_pol_Rpb2_2_sf"/>
</dbReference>
<dbReference type="InterPro" id="IPR007642">
    <property type="entry name" value="RNA_pol_Rpb2_2"/>
</dbReference>
<evidence type="ECO:0000256" key="9">
    <source>
        <dbReference type="RuleBase" id="RU000434"/>
    </source>
</evidence>
<comment type="catalytic activity">
    <reaction evidence="8 10">
        <text>RNA(n) + a ribonucleoside 5'-triphosphate = RNA(n+1) + diphosphate</text>
        <dbReference type="Rhea" id="RHEA:21248"/>
        <dbReference type="Rhea" id="RHEA-COMP:14527"/>
        <dbReference type="Rhea" id="RHEA-COMP:17342"/>
        <dbReference type="ChEBI" id="CHEBI:33019"/>
        <dbReference type="ChEBI" id="CHEBI:61557"/>
        <dbReference type="ChEBI" id="CHEBI:140395"/>
        <dbReference type="EC" id="2.7.7.6"/>
    </reaction>
</comment>
<reference evidence="18 19" key="1">
    <citation type="journal article" date="2010" name="Nature">
        <title>Genome sequence of the palaeopolyploid soybean.</title>
        <authorList>
            <person name="Schmutz J."/>
            <person name="Cannon S.B."/>
            <person name="Schlueter J."/>
            <person name="Ma J."/>
            <person name="Mitros T."/>
            <person name="Nelson W."/>
            <person name="Hyten D.L."/>
            <person name="Song Q."/>
            <person name="Thelen J.J."/>
            <person name="Cheng J."/>
            <person name="Xu D."/>
            <person name="Hellsten U."/>
            <person name="May G.D."/>
            <person name="Yu Y."/>
            <person name="Sakurai T."/>
            <person name="Umezawa T."/>
            <person name="Bhattacharyya M.K."/>
            <person name="Sandhu D."/>
            <person name="Valliyodan B."/>
            <person name="Lindquist E."/>
            <person name="Peto M."/>
            <person name="Grant D."/>
            <person name="Shu S."/>
            <person name="Goodstein D."/>
            <person name="Barry K."/>
            <person name="Futrell-Griggs M."/>
            <person name="Abernathy B."/>
            <person name="Du J."/>
            <person name="Tian Z."/>
            <person name="Zhu L."/>
            <person name="Gill N."/>
            <person name="Joshi T."/>
            <person name="Libault M."/>
            <person name="Sethuraman A."/>
            <person name="Zhang X.-C."/>
            <person name="Shinozaki K."/>
            <person name="Nguyen H.T."/>
            <person name="Wing R.A."/>
            <person name="Cregan P."/>
            <person name="Specht J."/>
            <person name="Grimwood J."/>
            <person name="Rokhsar D."/>
            <person name="Stacey G."/>
            <person name="Shoemaker R.C."/>
            <person name="Jackson S.A."/>
        </authorList>
    </citation>
    <scope>NUCLEOTIDE SEQUENCE</scope>
    <source>
        <strain evidence="19">cv. Williams 82</strain>
        <tissue evidence="18">Callus</tissue>
    </source>
</reference>
<dbReference type="GO" id="GO:0003677">
    <property type="term" value="F:DNA binding"/>
    <property type="evidence" value="ECO:0007669"/>
    <property type="project" value="InterPro"/>
</dbReference>
<dbReference type="EC" id="2.7.7.6" evidence="10"/>
<dbReference type="SMR" id="A0A0R0G5J1"/>
<dbReference type="PANTHER" id="PTHR20856">
    <property type="entry name" value="DNA-DIRECTED RNA POLYMERASE I SUBUNIT 2"/>
    <property type="match status" value="1"/>
</dbReference>
<feature type="domain" description="RNA polymerase Rpb2" evidence="16">
    <location>
        <begin position="283"/>
        <end position="312"/>
    </location>
</feature>
<dbReference type="InterPro" id="IPR007641">
    <property type="entry name" value="RNA_pol_Rpb2_7"/>
</dbReference>
<keyword evidence="3 10" id="KW-0808">Transferase</keyword>
<dbReference type="InterPro" id="IPR007647">
    <property type="entry name" value="RNA_pol_Rpb2_5"/>
</dbReference>
<dbReference type="Gene3D" id="2.40.270.10">
    <property type="entry name" value="DNA-directed RNA polymerase, subunit 2, domain 6"/>
    <property type="match status" value="2"/>
</dbReference>
<protein>
    <recommendedName>
        <fullName evidence="10">DNA-directed RNA polymerase subunit beta</fullName>
        <ecNumber evidence="10">2.7.7.6</ecNumber>
    </recommendedName>
</protein>
<proteinExistence type="inferred from homology"/>
<dbReference type="Pfam" id="PF04560">
    <property type="entry name" value="RNA_pol_Rpb2_7"/>
    <property type="match status" value="1"/>
</dbReference>
<evidence type="ECO:0000256" key="5">
    <source>
        <dbReference type="ARBA" id="ARBA00022723"/>
    </source>
</evidence>
<dbReference type="AlphaFoldDB" id="A0A0R0G5J1"/>
<dbReference type="SUPFAM" id="SSF64484">
    <property type="entry name" value="beta and beta-prime subunits of DNA dependent RNA-polymerase"/>
    <property type="match status" value="1"/>
</dbReference>
<dbReference type="Pfam" id="PF04565">
    <property type="entry name" value="RNA_pol_Rpb2_3"/>
    <property type="match status" value="1"/>
</dbReference>
<dbReference type="InterPro" id="IPR007121">
    <property type="entry name" value="RNA_pol_bsu_CS"/>
</dbReference>
<evidence type="ECO:0000256" key="11">
    <source>
        <dbReference type="SAM" id="MobiDB-lite"/>
    </source>
</evidence>
<evidence type="ECO:0000259" key="12">
    <source>
        <dbReference type="Pfam" id="PF00562"/>
    </source>
</evidence>
<dbReference type="GO" id="GO:0003899">
    <property type="term" value="F:DNA-directed RNA polymerase activity"/>
    <property type="evidence" value="ECO:0007669"/>
    <property type="project" value="UniProtKB-EC"/>
</dbReference>
<dbReference type="GO" id="GO:0032549">
    <property type="term" value="F:ribonucleoside binding"/>
    <property type="evidence" value="ECO:0007669"/>
    <property type="project" value="InterPro"/>
</dbReference>
<dbReference type="Gene3D" id="3.90.1800.10">
    <property type="entry name" value="RNA polymerase alpha subunit dimerisation domain"/>
    <property type="match status" value="1"/>
</dbReference>
<feature type="compositionally biased region" description="Basic and acidic residues" evidence="11">
    <location>
        <begin position="805"/>
        <end position="819"/>
    </location>
</feature>
<evidence type="ECO:0000259" key="15">
    <source>
        <dbReference type="Pfam" id="PF04565"/>
    </source>
</evidence>
<dbReference type="InterPro" id="IPR007645">
    <property type="entry name" value="RNA_pol_Rpb2_3"/>
</dbReference>
<dbReference type="EMBL" id="CM000848">
    <property type="protein sequence ID" value="KRH10867.1"/>
    <property type="molecule type" value="Genomic_DNA"/>
</dbReference>
<feature type="domain" description="RNA polymerase Rpb2" evidence="17">
    <location>
        <begin position="394"/>
        <end position="444"/>
    </location>
</feature>
<dbReference type="Gene3D" id="3.90.1100.10">
    <property type="match status" value="1"/>
</dbReference>
<dbReference type="Pfam" id="PF04561">
    <property type="entry name" value="RNA_pol_Rpb2_2"/>
    <property type="match status" value="1"/>
</dbReference>
<reference evidence="19" key="2">
    <citation type="submission" date="2018-02" db="UniProtKB">
        <authorList>
            <consortium name="EnsemblPlants"/>
        </authorList>
    </citation>
    <scope>IDENTIFICATION</scope>
    <source>
        <strain evidence="19">Williams 82</strain>
    </source>
</reference>
<dbReference type="InterPro" id="IPR007646">
    <property type="entry name" value="RNA_pol_Rpb2_4"/>
</dbReference>
<evidence type="ECO:0000313" key="20">
    <source>
        <dbReference type="Proteomes" id="UP000008827"/>
    </source>
</evidence>
<dbReference type="InterPro" id="IPR007120">
    <property type="entry name" value="DNA-dir_RNAP_su2_dom"/>
</dbReference>
<evidence type="ECO:0000256" key="2">
    <source>
        <dbReference type="ARBA" id="ARBA00022478"/>
    </source>
</evidence>
<dbReference type="GO" id="GO:0005665">
    <property type="term" value="C:RNA polymerase II, core complex"/>
    <property type="evidence" value="ECO:0000318"/>
    <property type="project" value="GO_Central"/>
</dbReference>
<keyword evidence="6" id="KW-0862">Zinc</keyword>
<feature type="domain" description="DNA-directed RNA polymerase subunit 2 hybrid-binding" evidence="12">
    <location>
        <begin position="589"/>
        <end position="726"/>
    </location>
</feature>
<evidence type="ECO:0000259" key="14">
    <source>
        <dbReference type="Pfam" id="PF04561"/>
    </source>
</evidence>
<evidence type="ECO:0000259" key="17">
    <source>
        <dbReference type="Pfam" id="PF04567"/>
    </source>
</evidence>
<evidence type="ECO:0000256" key="1">
    <source>
        <dbReference type="ARBA" id="ARBA00006835"/>
    </source>
</evidence>
<feature type="domain" description="RNA polymerase Rpb2" evidence="14">
    <location>
        <begin position="1"/>
        <end position="95"/>
    </location>
</feature>
<feature type="domain" description="RNA polymerase Rpb2" evidence="15">
    <location>
        <begin position="209"/>
        <end position="270"/>
    </location>
</feature>
<evidence type="ECO:0000256" key="3">
    <source>
        <dbReference type="ARBA" id="ARBA00022679"/>
    </source>
</evidence>
<keyword evidence="7 10" id="KW-0804">Transcription</keyword>
<keyword evidence="4 10" id="KW-0548">Nucleotidyltransferase</keyword>
<accession>A0A0R0G5J1</accession>
<dbReference type="Pfam" id="PF04566">
    <property type="entry name" value="RNA_pol_Rpb2_4"/>
    <property type="match status" value="1"/>
</dbReference>
<dbReference type="OMA" id="VENTCHY"/>
<keyword evidence="20" id="KW-1185">Reference proteome</keyword>
<gene>
    <name evidence="18" type="ORF">GLYMA_15G073800</name>
</gene>
<dbReference type="EnsemblPlants" id="KRH10867">
    <property type="protein sequence ID" value="KRH10867"/>
    <property type="gene ID" value="GLYMA_15G073800"/>
</dbReference>
<dbReference type="STRING" id="3847.A0A0R0G5J1"/>
<dbReference type="CDD" id="cd00653">
    <property type="entry name" value="RNA_pol_B_RPB2"/>
    <property type="match status" value="1"/>
</dbReference>
<evidence type="ECO:0000256" key="10">
    <source>
        <dbReference type="RuleBase" id="RU363031"/>
    </source>
</evidence>
<keyword evidence="2 10" id="KW-0240">DNA-directed RNA polymerase</keyword>
<dbReference type="InterPro" id="IPR015712">
    <property type="entry name" value="DNA-dir_RNA_pol_su2"/>
</dbReference>
<organism evidence="18">
    <name type="scientific">Glycine max</name>
    <name type="common">Soybean</name>
    <name type="synonym">Glycine hispida</name>
    <dbReference type="NCBI Taxonomy" id="3847"/>
    <lineage>
        <taxon>Eukaryota</taxon>
        <taxon>Viridiplantae</taxon>
        <taxon>Streptophyta</taxon>
        <taxon>Embryophyta</taxon>
        <taxon>Tracheophyta</taxon>
        <taxon>Spermatophyta</taxon>
        <taxon>Magnoliopsida</taxon>
        <taxon>eudicotyledons</taxon>
        <taxon>Gunneridae</taxon>
        <taxon>Pentapetalae</taxon>
        <taxon>rosids</taxon>
        <taxon>fabids</taxon>
        <taxon>Fabales</taxon>
        <taxon>Fabaceae</taxon>
        <taxon>Papilionoideae</taxon>
        <taxon>50 kb inversion clade</taxon>
        <taxon>NPAAA clade</taxon>
        <taxon>indigoferoid/millettioid clade</taxon>
        <taxon>Phaseoleae</taxon>
        <taxon>Glycine</taxon>
        <taxon>Glycine subgen. Soja</taxon>
    </lineage>
</organism>
<feature type="domain" description="RNA polymerase Rpb2" evidence="13">
    <location>
        <begin position="728"/>
        <end position="772"/>
    </location>
</feature>
<dbReference type="Gene3D" id="3.90.1110.10">
    <property type="entry name" value="RNA polymerase Rpb2, domain 2"/>
    <property type="match status" value="1"/>
</dbReference>
<evidence type="ECO:0000259" key="16">
    <source>
        <dbReference type="Pfam" id="PF04566"/>
    </source>
</evidence>
<evidence type="ECO:0000313" key="19">
    <source>
        <dbReference type="EnsemblPlants" id="KRH10867"/>
    </source>
</evidence>
<dbReference type="GO" id="GO:0006351">
    <property type="term" value="P:DNA-templated transcription"/>
    <property type="evidence" value="ECO:0007669"/>
    <property type="project" value="InterPro"/>
</dbReference>
<reference evidence="18" key="3">
    <citation type="submission" date="2018-07" db="EMBL/GenBank/DDBJ databases">
        <title>WGS assembly of Glycine max.</title>
        <authorList>
            <person name="Schmutz J."/>
            <person name="Cannon S."/>
            <person name="Schlueter J."/>
            <person name="Ma J."/>
            <person name="Mitros T."/>
            <person name="Nelson W."/>
            <person name="Hyten D."/>
            <person name="Song Q."/>
            <person name="Thelen J."/>
            <person name="Cheng J."/>
            <person name="Xu D."/>
            <person name="Hellsten U."/>
            <person name="May G."/>
            <person name="Yu Y."/>
            <person name="Sakurai T."/>
            <person name="Umezawa T."/>
            <person name="Bhattacharyya M."/>
            <person name="Sandhu D."/>
            <person name="Valliyodan B."/>
            <person name="Lindquist E."/>
            <person name="Peto M."/>
            <person name="Grant D."/>
            <person name="Shu S."/>
            <person name="Goodstein D."/>
            <person name="Barry K."/>
            <person name="Futrell-Griggs M."/>
            <person name="Abernathy B."/>
            <person name="Du J."/>
            <person name="Tian Z."/>
            <person name="Zhu L."/>
            <person name="Gill N."/>
            <person name="Joshi T."/>
            <person name="Libault M."/>
            <person name="Sethuraman A."/>
            <person name="Zhang X."/>
            <person name="Shinozaki K."/>
            <person name="Nguyen H."/>
            <person name="Wing R."/>
            <person name="Cregan P."/>
            <person name="Specht J."/>
            <person name="Grimwood J."/>
            <person name="Rokhsar D."/>
            <person name="Stacey G."/>
            <person name="Shoemaker R."/>
            <person name="Jackson S."/>
        </authorList>
    </citation>
    <scope>NUCLEOTIDE SEQUENCE</scope>
    <source>
        <tissue evidence="18">Callus</tissue>
    </source>
</reference>
<evidence type="ECO:0000256" key="4">
    <source>
        <dbReference type="ARBA" id="ARBA00022695"/>
    </source>
</evidence>
<dbReference type="InterPro" id="IPR037033">
    <property type="entry name" value="DNA-dir_RNAP_su2_hyb_sf"/>
</dbReference>
<comment type="function">
    <text evidence="10">DNA-dependent RNA polymerase catalyzes the transcription of DNA into RNA using the four ribonucleoside triphosphates as substrates.</text>
</comment>
<dbReference type="InParanoid" id="A0A0R0G5J1"/>
<dbReference type="GO" id="GO:0046872">
    <property type="term" value="F:metal ion binding"/>
    <property type="evidence" value="ECO:0007669"/>
    <property type="project" value="UniProtKB-KW"/>
</dbReference>